<dbReference type="InterPro" id="IPR010093">
    <property type="entry name" value="SinI_DNA-bd"/>
</dbReference>
<reference evidence="3" key="1">
    <citation type="submission" date="2017-02" db="EMBL/GenBank/DDBJ databases">
        <title>Delineation of Paenibacillus larvae strains originating from foulbrood outbreaks.</title>
        <authorList>
            <person name="Beims H."/>
            <person name="Bunk B."/>
            <person name="Sproeer C."/>
            <person name="Mohr K.I."/>
            <person name="Pradella S."/>
            <person name="Guenther G."/>
            <person name="Rohde M."/>
            <person name="von der Ohe W."/>
            <person name="Steinert M."/>
        </authorList>
    </citation>
    <scope>NUCLEOTIDE SEQUENCE [LARGE SCALE GENOMIC DNA]</scope>
    <source>
        <strain evidence="3">Eric_III</strain>
    </source>
</reference>
<dbReference type="EMBL" id="CP019655">
    <property type="protein sequence ID" value="AVF27980.1"/>
    <property type="molecule type" value="Genomic_DNA"/>
</dbReference>
<dbReference type="NCBIfam" id="TIGR01764">
    <property type="entry name" value="excise"/>
    <property type="match status" value="1"/>
</dbReference>
<dbReference type="Proteomes" id="UP000239833">
    <property type="component" value="Chromosome"/>
</dbReference>
<dbReference type="InterPro" id="IPR041657">
    <property type="entry name" value="HTH_17"/>
</dbReference>
<dbReference type="GeneID" id="64220218"/>
<sequence>MDQLPNILTAKQVAEYLGWHINTVYARCTSGELRSFKSGNCRRIRKEAFLEWIESMENIKGGVKHVNWYPPDS</sequence>
<dbReference type="GO" id="GO:0003677">
    <property type="term" value="F:DNA binding"/>
    <property type="evidence" value="ECO:0007669"/>
    <property type="project" value="InterPro"/>
</dbReference>
<dbReference type="RefSeq" id="WP_077995940.1">
    <property type="nucleotide sequence ID" value="NZ_CP019655.1"/>
</dbReference>
<evidence type="ECO:0000259" key="1">
    <source>
        <dbReference type="Pfam" id="PF12728"/>
    </source>
</evidence>
<evidence type="ECO:0000313" key="3">
    <source>
        <dbReference type="Proteomes" id="UP000239833"/>
    </source>
</evidence>
<evidence type="ECO:0000313" key="2">
    <source>
        <dbReference type="EMBL" id="AVF27980.1"/>
    </source>
</evidence>
<proteinExistence type="predicted"/>
<dbReference type="AlphaFoldDB" id="A0A2L1U4Y3"/>
<gene>
    <name evidence="2" type="ORF">ERICIII_03876</name>
</gene>
<dbReference type="STRING" id="147375.BXP28_02115"/>
<name>A0A2L1U4Y3_9BACL</name>
<accession>A0A2L1U4Y3</accession>
<organism evidence="2 3">
    <name type="scientific">Paenibacillus larvae subsp. larvae</name>
    <dbReference type="NCBI Taxonomy" id="147375"/>
    <lineage>
        <taxon>Bacteria</taxon>
        <taxon>Bacillati</taxon>
        <taxon>Bacillota</taxon>
        <taxon>Bacilli</taxon>
        <taxon>Bacillales</taxon>
        <taxon>Paenibacillaceae</taxon>
        <taxon>Paenibacillus</taxon>
    </lineage>
</organism>
<protein>
    <submittedName>
        <fullName evidence="2">DNA binding domain, excisionase family</fullName>
    </submittedName>
</protein>
<dbReference type="InterPro" id="IPR009061">
    <property type="entry name" value="DNA-bd_dom_put_sf"/>
</dbReference>
<dbReference type="SUPFAM" id="SSF46955">
    <property type="entry name" value="Putative DNA-binding domain"/>
    <property type="match status" value="1"/>
</dbReference>
<dbReference type="Pfam" id="PF12728">
    <property type="entry name" value="HTH_17"/>
    <property type="match status" value="1"/>
</dbReference>
<feature type="domain" description="Helix-turn-helix" evidence="1">
    <location>
        <begin position="8"/>
        <end position="55"/>
    </location>
</feature>